<dbReference type="Proteomes" id="UP001317532">
    <property type="component" value="Chromosome"/>
</dbReference>
<organism evidence="5 6">
    <name type="scientific">Vulcanimicrobium alpinum</name>
    <dbReference type="NCBI Taxonomy" id="3016050"/>
    <lineage>
        <taxon>Bacteria</taxon>
        <taxon>Bacillati</taxon>
        <taxon>Vulcanimicrobiota</taxon>
        <taxon>Vulcanimicrobiia</taxon>
        <taxon>Vulcanimicrobiales</taxon>
        <taxon>Vulcanimicrobiaceae</taxon>
        <taxon>Vulcanimicrobium</taxon>
    </lineage>
</organism>
<name>A0AAN2CAN1_UNVUL</name>
<dbReference type="AlphaFoldDB" id="A0AAN2CAN1"/>
<evidence type="ECO:0000256" key="1">
    <source>
        <dbReference type="ARBA" id="ARBA00023015"/>
    </source>
</evidence>
<accession>A0AAN2CAN1</accession>
<dbReference type="RefSeq" id="WP_317994889.1">
    <property type="nucleotide sequence ID" value="NZ_AP025523.1"/>
</dbReference>
<dbReference type="PROSITE" id="PS51118">
    <property type="entry name" value="HTH_HXLR"/>
    <property type="match status" value="1"/>
</dbReference>
<dbReference type="SUPFAM" id="SSF46785">
    <property type="entry name" value="Winged helix' DNA-binding domain"/>
    <property type="match status" value="1"/>
</dbReference>
<keyword evidence="1" id="KW-0805">Transcription regulation</keyword>
<evidence type="ECO:0000313" key="6">
    <source>
        <dbReference type="Proteomes" id="UP001317532"/>
    </source>
</evidence>
<dbReference type="InterPro" id="IPR002577">
    <property type="entry name" value="HTH_HxlR"/>
</dbReference>
<proteinExistence type="predicted"/>
<dbReference type="Pfam" id="PF01638">
    <property type="entry name" value="HxlR"/>
    <property type="match status" value="1"/>
</dbReference>
<dbReference type="InterPro" id="IPR036388">
    <property type="entry name" value="WH-like_DNA-bd_sf"/>
</dbReference>
<protein>
    <recommendedName>
        <fullName evidence="4">HTH hxlR-type domain-containing protein</fullName>
    </recommendedName>
</protein>
<dbReference type="GO" id="GO:0003677">
    <property type="term" value="F:DNA binding"/>
    <property type="evidence" value="ECO:0007669"/>
    <property type="project" value="UniProtKB-KW"/>
</dbReference>
<keyword evidence="2" id="KW-0238">DNA-binding</keyword>
<sequence>MLGEKWKLLVIIELGKRDWMRFGELQHALSGINQKVLTSALRGLERDGIVKRVAYAELPPRVEYALTERGLGALDVVRALHSWAELSGL</sequence>
<feature type="domain" description="HTH hxlR-type" evidence="4">
    <location>
        <begin position="1"/>
        <end position="89"/>
    </location>
</feature>
<dbReference type="KEGG" id="vab:WPS_25620"/>
<dbReference type="PANTHER" id="PTHR33204">
    <property type="entry name" value="TRANSCRIPTIONAL REGULATOR, MARR FAMILY"/>
    <property type="match status" value="1"/>
</dbReference>
<evidence type="ECO:0000256" key="3">
    <source>
        <dbReference type="ARBA" id="ARBA00023163"/>
    </source>
</evidence>
<dbReference type="Gene3D" id="1.10.10.10">
    <property type="entry name" value="Winged helix-like DNA-binding domain superfamily/Winged helix DNA-binding domain"/>
    <property type="match status" value="1"/>
</dbReference>
<dbReference type="InterPro" id="IPR036390">
    <property type="entry name" value="WH_DNA-bd_sf"/>
</dbReference>
<evidence type="ECO:0000313" key="5">
    <source>
        <dbReference type="EMBL" id="BDE07286.1"/>
    </source>
</evidence>
<keyword evidence="3" id="KW-0804">Transcription</keyword>
<evidence type="ECO:0000256" key="2">
    <source>
        <dbReference type="ARBA" id="ARBA00023125"/>
    </source>
</evidence>
<dbReference type="EMBL" id="AP025523">
    <property type="protein sequence ID" value="BDE07286.1"/>
    <property type="molecule type" value="Genomic_DNA"/>
</dbReference>
<reference evidence="5 6" key="1">
    <citation type="journal article" date="2022" name="ISME Commun">
        <title>Vulcanimicrobium alpinus gen. nov. sp. nov., the first cultivated representative of the candidate phylum 'Eremiobacterota', is a metabolically versatile aerobic anoxygenic phototroph.</title>
        <authorList>
            <person name="Yabe S."/>
            <person name="Muto K."/>
            <person name="Abe K."/>
            <person name="Yokota A."/>
            <person name="Staudigel H."/>
            <person name="Tebo B.M."/>
        </authorList>
    </citation>
    <scope>NUCLEOTIDE SEQUENCE [LARGE SCALE GENOMIC DNA]</scope>
    <source>
        <strain evidence="5 6">WC8-2</strain>
    </source>
</reference>
<evidence type="ECO:0000259" key="4">
    <source>
        <dbReference type="PROSITE" id="PS51118"/>
    </source>
</evidence>
<gene>
    <name evidence="5" type="ORF">WPS_25620</name>
</gene>
<keyword evidence="6" id="KW-1185">Reference proteome</keyword>